<sequence>MRPHALGFRIDMMCLGSATSNEVEVSLGTLSCLFRRRTGRVHGGFVLSSKARPHSRRSDQHFLCISSHISSRMQVVVVCTANHCALFHCSRAEETAPKISHWCLVSTSHDGFLSHGNLTPPHGRRVSP</sequence>
<organism evidence="1 2">
    <name type="scientific">Phaeosphaeria nodorum (strain SN15 / ATCC MYA-4574 / FGSC 10173)</name>
    <name type="common">Glume blotch fungus</name>
    <name type="synonym">Parastagonospora nodorum</name>
    <dbReference type="NCBI Taxonomy" id="321614"/>
    <lineage>
        <taxon>Eukaryota</taxon>
        <taxon>Fungi</taxon>
        <taxon>Dikarya</taxon>
        <taxon>Ascomycota</taxon>
        <taxon>Pezizomycotina</taxon>
        <taxon>Dothideomycetes</taxon>
        <taxon>Pleosporomycetidae</taxon>
        <taxon>Pleosporales</taxon>
        <taxon>Pleosporineae</taxon>
        <taxon>Phaeosphaeriaceae</taxon>
        <taxon>Parastagonospora</taxon>
    </lineage>
</organism>
<protein>
    <submittedName>
        <fullName evidence="1">Uncharacterized protein</fullName>
    </submittedName>
</protein>
<keyword evidence="2" id="KW-1185">Reference proteome</keyword>
<accession>A0A7U2EUD5</accession>
<reference evidence="2" key="1">
    <citation type="journal article" date="2021" name="BMC Genomics">
        <title>Chromosome-level genome assembly and manually-curated proteome of model necrotroph Parastagonospora nodorum Sn15 reveals a genome-wide trove of candidate effector homologs, and redundancy of virulence-related functions within an accessory chromosome.</title>
        <authorList>
            <person name="Bertazzoni S."/>
            <person name="Jones D.A.B."/>
            <person name="Phan H.T."/>
            <person name="Tan K.-C."/>
            <person name="Hane J.K."/>
        </authorList>
    </citation>
    <scope>NUCLEOTIDE SEQUENCE [LARGE SCALE GENOMIC DNA]</scope>
    <source>
        <strain evidence="2">SN15 / ATCC MYA-4574 / FGSC 10173)</strain>
    </source>
</reference>
<dbReference type="EMBL" id="CP069025">
    <property type="protein sequence ID" value="QRC93263.1"/>
    <property type="molecule type" value="Genomic_DNA"/>
</dbReference>
<proteinExistence type="predicted"/>
<dbReference type="VEuPathDB" id="FungiDB:JI435_403490"/>
<gene>
    <name evidence="1" type="ORF">JI435_403490</name>
</gene>
<dbReference type="AlphaFoldDB" id="A0A7U2EUD5"/>
<dbReference type="Proteomes" id="UP000663193">
    <property type="component" value="Chromosome 3"/>
</dbReference>
<name>A0A7U2EUD5_PHANO</name>
<evidence type="ECO:0000313" key="2">
    <source>
        <dbReference type="Proteomes" id="UP000663193"/>
    </source>
</evidence>
<evidence type="ECO:0000313" key="1">
    <source>
        <dbReference type="EMBL" id="QRC93263.1"/>
    </source>
</evidence>